<evidence type="ECO:0008006" key="3">
    <source>
        <dbReference type="Google" id="ProtNLM"/>
    </source>
</evidence>
<dbReference type="AlphaFoldDB" id="A0A9P3FCJ0"/>
<gene>
    <name evidence="1" type="ORF">CKM354_000217800</name>
</gene>
<dbReference type="OrthoDB" id="4898680at2759"/>
<name>A0A9P3FCJ0_9PEZI</name>
<keyword evidence="2" id="KW-1185">Reference proteome</keyword>
<protein>
    <recommendedName>
        <fullName evidence="3">Transcription factor domain-containing protein</fullName>
    </recommendedName>
</protein>
<proteinExistence type="predicted"/>
<comment type="caution">
    <text evidence="1">The sequence shown here is derived from an EMBL/GenBank/DDBJ whole genome shotgun (WGS) entry which is preliminary data.</text>
</comment>
<accession>A0A9P3FCJ0</accession>
<dbReference type="EMBL" id="BOLY01000001">
    <property type="protein sequence ID" value="GIZ38777.1"/>
    <property type="molecule type" value="Genomic_DNA"/>
</dbReference>
<sequence length="621" mass="68521">MADLFALAVPAKENKSTVTIEIGPAVSDILPSVSSPVAEEPEPEEQQQRYAGFIGASSHATIFDELGRESGEDLVSTLSQQQAAVPSPTNAPPTAECVTVVEHLLHDIDLKAVSGLIHFWLAKGTSMTLAAPLLPTAIDITLQAISTWQESASDLCGHLHKVSSAPLADGFPSDFGDFMHEVFAVIRWEGILLLLIAAGRAVIDIPHFPILYNDRKARRKLQQTLLSYAERCLEAALACDRANDLLLICQFETWILYTMVRGDQNFDSWRKLGDVISSLLFLGLNEEVLVGLKVPGWLADLRRAIFAVTYGADKHNAVFTGRPPRLNRNFCCFQLPCGPVGSTRRVSEESVESGRYILSDLPLAQDAALDNSSAIRWMAICALLKEEALELLRRPNCPNRSQTVDTLIAQAISLWSRLPGHFKITDTLPLHDRHTAYELDLLLDCRLQYLQILFLLYGGAQRNGPEILGVSEEILSLVVDAIILRDRIVNSGTSLIWKVSNFGLRAAGLIALSLLRIRRGTLLRPLGKRAVPDLCVIVREIQGGGFVAQGEPNFDLLFRAASSIQRLLNQILPDLSAPERITDPQQSSPAHDGLPLLDTMLPLDTWETEFGFWQWLDEQPV</sequence>
<evidence type="ECO:0000313" key="2">
    <source>
        <dbReference type="Proteomes" id="UP000825890"/>
    </source>
</evidence>
<evidence type="ECO:0000313" key="1">
    <source>
        <dbReference type="EMBL" id="GIZ38777.1"/>
    </source>
</evidence>
<dbReference type="Proteomes" id="UP000825890">
    <property type="component" value="Unassembled WGS sequence"/>
</dbReference>
<organism evidence="1 2">
    <name type="scientific">Cercospora kikuchii</name>
    <dbReference type="NCBI Taxonomy" id="84275"/>
    <lineage>
        <taxon>Eukaryota</taxon>
        <taxon>Fungi</taxon>
        <taxon>Dikarya</taxon>
        <taxon>Ascomycota</taxon>
        <taxon>Pezizomycotina</taxon>
        <taxon>Dothideomycetes</taxon>
        <taxon>Dothideomycetidae</taxon>
        <taxon>Mycosphaerellales</taxon>
        <taxon>Mycosphaerellaceae</taxon>
        <taxon>Cercospora</taxon>
    </lineage>
</organism>
<reference evidence="1 2" key="1">
    <citation type="submission" date="2021-01" db="EMBL/GenBank/DDBJ databases">
        <title>Cercospora kikuchii MAFF 305040 whole genome shotgun sequence.</title>
        <authorList>
            <person name="Kashiwa T."/>
            <person name="Suzuki T."/>
        </authorList>
    </citation>
    <scope>NUCLEOTIDE SEQUENCE [LARGE SCALE GENOMIC DNA]</scope>
    <source>
        <strain evidence="1 2">MAFF 305040</strain>
    </source>
</reference>
<dbReference type="GeneID" id="68287753"/>
<dbReference type="CDD" id="cd12148">
    <property type="entry name" value="fungal_TF_MHR"/>
    <property type="match status" value="1"/>
</dbReference>
<dbReference type="RefSeq" id="XP_044653264.1">
    <property type="nucleotide sequence ID" value="XM_044797329.1"/>
</dbReference>